<reference evidence="6 7" key="1">
    <citation type="submission" date="2016-11" db="EMBL/GenBank/DDBJ databases">
        <authorList>
            <person name="Jaros S."/>
            <person name="Januszkiewicz K."/>
            <person name="Wedrychowicz H."/>
        </authorList>
    </citation>
    <scope>NUCLEOTIDE SEQUENCE [LARGE SCALE GENOMIC DNA]</scope>
    <source>
        <strain evidence="6 7">DSM 24787</strain>
    </source>
</reference>
<dbReference type="STRING" id="536979.SAMN04488055_5003"/>
<name>A0A1N6K3E0_9BACT</name>
<evidence type="ECO:0000256" key="2">
    <source>
        <dbReference type="ARBA" id="ARBA00022748"/>
    </source>
</evidence>
<dbReference type="RefSeq" id="WP_074242272.1">
    <property type="nucleotide sequence ID" value="NZ_FSRA01000002.1"/>
</dbReference>
<dbReference type="InterPro" id="IPR036249">
    <property type="entry name" value="Thioredoxin-like_sf"/>
</dbReference>
<keyword evidence="2" id="KW-0201">Cytochrome c-type biogenesis</keyword>
<organism evidence="6 7">
    <name type="scientific">Chitinophaga niabensis</name>
    <dbReference type="NCBI Taxonomy" id="536979"/>
    <lineage>
        <taxon>Bacteria</taxon>
        <taxon>Pseudomonadati</taxon>
        <taxon>Bacteroidota</taxon>
        <taxon>Chitinophagia</taxon>
        <taxon>Chitinophagales</taxon>
        <taxon>Chitinophagaceae</taxon>
        <taxon>Chitinophaga</taxon>
    </lineage>
</organism>
<dbReference type="PROSITE" id="PS51352">
    <property type="entry name" value="THIOREDOXIN_2"/>
    <property type="match status" value="1"/>
</dbReference>
<dbReference type="PROSITE" id="PS00194">
    <property type="entry name" value="THIOREDOXIN_1"/>
    <property type="match status" value="1"/>
</dbReference>
<dbReference type="InterPro" id="IPR012336">
    <property type="entry name" value="Thioredoxin-like_fold"/>
</dbReference>
<dbReference type="InterPro" id="IPR025380">
    <property type="entry name" value="DUF4369"/>
</dbReference>
<comment type="subcellular location">
    <subcellularLocation>
        <location evidence="1">Cell envelope</location>
    </subcellularLocation>
</comment>
<sequence>MKQFIIIISLLTPFMSFGQQKEYHLKGHISNWKGQDSIALIYVKDNQIAIDTIIVTDGRFEIKKDFKEPISIGLRSMRPMKKNEIADNKRFYLEPGLILLEGTDSVKTSILKAHRVNVDNQELENATSPILKRLGALRTTAMATPKEKREEPAFKELEKEYAALQDSVKQVNIRFVKEHPKSFISLVAINQLAGATMNYSVTAPLFEKLDPSLKQFPTGKELAGRLEVAKKTKIGTVMPSFTSLDTARNELHLNDVVSKGKVTLVDFWASWCAPCRAENPNVVKAFNSFHSKGFEIISVSLDDNAQRWKDAIVKDGMPWYHVSGLKKWEEPVAVFFGINAVPDNFLLDAKGRVVARGLKGEALYKKIEEMTR</sequence>
<dbReference type="Pfam" id="PF13905">
    <property type="entry name" value="Thioredoxin_8"/>
    <property type="match status" value="1"/>
</dbReference>
<evidence type="ECO:0000313" key="6">
    <source>
        <dbReference type="EMBL" id="SIO51098.1"/>
    </source>
</evidence>
<dbReference type="OrthoDB" id="750178at2"/>
<keyword evidence="6" id="KW-0413">Isomerase</keyword>
<evidence type="ECO:0000256" key="3">
    <source>
        <dbReference type="ARBA" id="ARBA00023157"/>
    </source>
</evidence>
<keyword evidence="3" id="KW-1015">Disulfide bond</keyword>
<evidence type="ECO:0000256" key="4">
    <source>
        <dbReference type="ARBA" id="ARBA00023284"/>
    </source>
</evidence>
<keyword evidence="4" id="KW-0676">Redox-active center</keyword>
<gene>
    <name evidence="6" type="ORF">SAMN04488055_5003</name>
</gene>
<dbReference type="InterPro" id="IPR050553">
    <property type="entry name" value="Thioredoxin_ResA/DsbE_sf"/>
</dbReference>
<dbReference type="InterPro" id="IPR017937">
    <property type="entry name" value="Thioredoxin_CS"/>
</dbReference>
<keyword evidence="7" id="KW-1185">Reference proteome</keyword>
<feature type="domain" description="Thioredoxin" evidence="5">
    <location>
        <begin position="232"/>
        <end position="372"/>
    </location>
</feature>
<evidence type="ECO:0000313" key="7">
    <source>
        <dbReference type="Proteomes" id="UP000185003"/>
    </source>
</evidence>
<dbReference type="Proteomes" id="UP000185003">
    <property type="component" value="Unassembled WGS sequence"/>
</dbReference>
<dbReference type="InterPro" id="IPR013766">
    <property type="entry name" value="Thioredoxin_domain"/>
</dbReference>
<evidence type="ECO:0000256" key="1">
    <source>
        <dbReference type="ARBA" id="ARBA00004196"/>
    </source>
</evidence>
<dbReference type="Gene3D" id="3.40.30.10">
    <property type="entry name" value="Glutaredoxin"/>
    <property type="match status" value="1"/>
</dbReference>
<dbReference type="EMBL" id="FSRA01000002">
    <property type="protein sequence ID" value="SIO51098.1"/>
    <property type="molecule type" value="Genomic_DNA"/>
</dbReference>
<proteinExistence type="predicted"/>
<dbReference type="GO" id="GO:0030313">
    <property type="term" value="C:cell envelope"/>
    <property type="evidence" value="ECO:0007669"/>
    <property type="project" value="UniProtKB-SubCell"/>
</dbReference>
<dbReference type="CDD" id="cd02966">
    <property type="entry name" value="TlpA_like_family"/>
    <property type="match status" value="1"/>
</dbReference>
<accession>A0A1N6K3E0</accession>
<dbReference type="AlphaFoldDB" id="A0A1N6K3E0"/>
<dbReference type="PANTHER" id="PTHR42852:SF6">
    <property type="entry name" value="THIOL:DISULFIDE INTERCHANGE PROTEIN DSBE"/>
    <property type="match status" value="1"/>
</dbReference>
<dbReference type="GO" id="GO:0016853">
    <property type="term" value="F:isomerase activity"/>
    <property type="evidence" value="ECO:0007669"/>
    <property type="project" value="UniProtKB-KW"/>
</dbReference>
<dbReference type="GO" id="GO:0017004">
    <property type="term" value="P:cytochrome complex assembly"/>
    <property type="evidence" value="ECO:0007669"/>
    <property type="project" value="UniProtKB-KW"/>
</dbReference>
<protein>
    <submittedName>
        <fullName evidence="6">Thiol-disulfide isomerase or thioredoxin</fullName>
    </submittedName>
</protein>
<dbReference type="PANTHER" id="PTHR42852">
    <property type="entry name" value="THIOL:DISULFIDE INTERCHANGE PROTEIN DSBE"/>
    <property type="match status" value="1"/>
</dbReference>
<dbReference type="Pfam" id="PF14289">
    <property type="entry name" value="DUF4369"/>
    <property type="match status" value="1"/>
</dbReference>
<dbReference type="SUPFAM" id="SSF52833">
    <property type="entry name" value="Thioredoxin-like"/>
    <property type="match status" value="1"/>
</dbReference>
<evidence type="ECO:0000259" key="5">
    <source>
        <dbReference type="PROSITE" id="PS51352"/>
    </source>
</evidence>